<dbReference type="SUPFAM" id="SSF54427">
    <property type="entry name" value="NTF2-like"/>
    <property type="match status" value="1"/>
</dbReference>
<dbReference type="AlphaFoldDB" id="A0A1I3QNB7"/>
<organism evidence="2 3">
    <name type="scientific">Olleya namhaensis</name>
    <dbReference type="NCBI Taxonomy" id="1144750"/>
    <lineage>
        <taxon>Bacteria</taxon>
        <taxon>Pseudomonadati</taxon>
        <taxon>Bacteroidota</taxon>
        <taxon>Flavobacteriia</taxon>
        <taxon>Flavobacteriales</taxon>
        <taxon>Flavobacteriaceae</taxon>
    </lineage>
</organism>
<protein>
    <submittedName>
        <fullName evidence="2">SnoaL-like polyketide cyclase</fullName>
    </submittedName>
</protein>
<keyword evidence="3" id="KW-1185">Reference proteome</keyword>
<dbReference type="InterPro" id="IPR046860">
    <property type="entry name" value="SnoaL_5"/>
</dbReference>
<dbReference type="STRING" id="1144750.SAMN05443431_106243"/>
<dbReference type="InterPro" id="IPR032710">
    <property type="entry name" value="NTF2-like_dom_sf"/>
</dbReference>
<dbReference type="Gene3D" id="3.10.450.50">
    <property type="match status" value="1"/>
</dbReference>
<sequence>MNTKDVAQKWANLCRAGKNLECITELYADNVVSKEMPGMPGELITGKQNVWNKSKEWLESVEDFHASEIGEPIVAGNFFTAKMSFDCTFKARGRQQMEEVCVYEVKNGKIASEQYFYNMGE</sequence>
<evidence type="ECO:0000313" key="3">
    <source>
        <dbReference type="Proteomes" id="UP000199559"/>
    </source>
</evidence>
<dbReference type="RefSeq" id="WP_090840627.1">
    <property type="nucleotide sequence ID" value="NZ_CANLBQ010000006.1"/>
</dbReference>
<evidence type="ECO:0000313" key="2">
    <source>
        <dbReference type="EMBL" id="SFJ35674.1"/>
    </source>
</evidence>
<dbReference type="Pfam" id="PF20409">
    <property type="entry name" value="SnoaL_5"/>
    <property type="match status" value="1"/>
</dbReference>
<gene>
    <name evidence="2" type="ORF">SAMN05443431_106243</name>
</gene>
<name>A0A1I3QNB7_9FLAO</name>
<proteinExistence type="predicted"/>
<reference evidence="3" key="1">
    <citation type="submission" date="2016-10" db="EMBL/GenBank/DDBJ databases">
        <authorList>
            <person name="Varghese N."/>
            <person name="Submissions S."/>
        </authorList>
    </citation>
    <scope>NUCLEOTIDE SEQUENCE [LARGE SCALE GENOMIC DNA]</scope>
    <source>
        <strain evidence="3">DSM 28881</strain>
    </source>
</reference>
<dbReference type="Proteomes" id="UP000199559">
    <property type="component" value="Unassembled WGS sequence"/>
</dbReference>
<dbReference type="EMBL" id="FORM01000006">
    <property type="protein sequence ID" value="SFJ35674.1"/>
    <property type="molecule type" value="Genomic_DNA"/>
</dbReference>
<feature type="domain" description="SnoaL-like" evidence="1">
    <location>
        <begin position="1"/>
        <end position="117"/>
    </location>
</feature>
<accession>A0A1I3QNB7</accession>
<evidence type="ECO:0000259" key="1">
    <source>
        <dbReference type="Pfam" id="PF20409"/>
    </source>
</evidence>